<dbReference type="Proteomes" id="UP001164250">
    <property type="component" value="Chromosome 7"/>
</dbReference>
<organism evidence="1 2">
    <name type="scientific">Pistacia atlantica</name>
    <dbReference type="NCBI Taxonomy" id="434234"/>
    <lineage>
        <taxon>Eukaryota</taxon>
        <taxon>Viridiplantae</taxon>
        <taxon>Streptophyta</taxon>
        <taxon>Embryophyta</taxon>
        <taxon>Tracheophyta</taxon>
        <taxon>Spermatophyta</taxon>
        <taxon>Magnoliopsida</taxon>
        <taxon>eudicotyledons</taxon>
        <taxon>Gunneridae</taxon>
        <taxon>Pentapetalae</taxon>
        <taxon>rosids</taxon>
        <taxon>malvids</taxon>
        <taxon>Sapindales</taxon>
        <taxon>Anacardiaceae</taxon>
        <taxon>Pistacia</taxon>
    </lineage>
</organism>
<reference evidence="2" key="1">
    <citation type="journal article" date="2023" name="G3 (Bethesda)">
        <title>Genome assembly and association tests identify interacting loci associated with vigor, precocity, and sex in interspecific pistachio rootstocks.</title>
        <authorList>
            <person name="Palmer W."/>
            <person name="Jacygrad E."/>
            <person name="Sagayaradj S."/>
            <person name="Cavanaugh K."/>
            <person name="Han R."/>
            <person name="Bertier L."/>
            <person name="Beede B."/>
            <person name="Kafkas S."/>
            <person name="Golino D."/>
            <person name="Preece J."/>
            <person name="Michelmore R."/>
        </authorList>
    </citation>
    <scope>NUCLEOTIDE SEQUENCE [LARGE SCALE GENOMIC DNA]</scope>
</reference>
<sequence length="32" mass="3757">MVLKELEEHAEFMSIRVEDIVNNLKEIELGDL</sequence>
<protein>
    <submittedName>
        <fullName evidence="1">Uncharacterized protein</fullName>
    </submittedName>
</protein>
<dbReference type="EMBL" id="CM047903">
    <property type="protein sequence ID" value="KAJ0093718.1"/>
    <property type="molecule type" value="Genomic_DNA"/>
</dbReference>
<comment type="caution">
    <text evidence="1">The sequence shown here is derived from an EMBL/GenBank/DDBJ whole genome shotgun (WGS) entry which is preliminary data.</text>
</comment>
<keyword evidence="2" id="KW-1185">Reference proteome</keyword>
<accession>A0ACC1B446</accession>
<name>A0ACC1B446_9ROSI</name>
<gene>
    <name evidence="1" type="ORF">Patl1_26375</name>
</gene>
<evidence type="ECO:0000313" key="2">
    <source>
        <dbReference type="Proteomes" id="UP001164250"/>
    </source>
</evidence>
<proteinExistence type="predicted"/>
<evidence type="ECO:0000313" key="1">
    <source>
        <dbReference type="EMBL" id="KAJ0093718.1"/>
    </source>
</evidence>